<evidence type="ECO:0000313" key="2">
    <source>
        <dbReference type="EMBL" id="QCP91824.1"/>
    </source>
</evidence>
<dbReference type="GeneID" id="40153192"/>
<proteinExistence type="predicted"/>
<evidence type="ECO:0000313" key="4">
    <source>
        <dbReference type="Proteomes" id="UP000298722"/>
    </source>
</evidence>
<dbReference type="PaxDb" id="272569-rrnAC2295"/>
<evidence type="ECO:0000313" key="1">
    <source>
        <dbReference type="EMBL" id="AAV47120.1"/>
    </source>
</evidence>
<name>Q5V033_HALMA</name>
<dbReference type="Pfam" id="PF13289">
    <property type="entry name" value="SIR2_2"/>
    <property type="match status" value="1"/>
</dbReference>
<keyword evidence="3" id="KW-1185">Reference proteome</keyword>
<dbReference type="STRING" id="272569.rrnAC2295"/>
<protein>
    <submittedName>
        <fullName evidence="1">Uncharacterized protein</fullName>
    </submittedName>
</protein>
<reference evidence="1 3" key="1">
    <citation type="journal article" date="2004" name="Genome Res.">
        <title>Genome sequence of Haloarcula marismortui: a halophilic archaeon from the Dead Sea.</title>
        <authorList>
            <person name="Baliga N.S."/>
            <person name="Bonneau R."/>
            <person name="Facciotti M.T."/>
            <person name="Pan M."/>
            <person name="Glusman G."/>
            <person name="Deutsch E.W."/>
            <person name="Shannon P."/>
            <person name="Chiu Y."/>
            <person name="Weng R.S."/>
            <person name="Gan R.R."/>
            <person name="Hung P."/>
            <person name="Date S.V."/>
            <person name="Marcotte E."/>
            <person name="Hood L."/>
            <person name="Ng W.V."/>
        </authorList>
    </citation>
    <scope>NUCLEOTIDE SEQUENCE [LARGE SCALE GENOMIC DNA]</scope>
    <source>
        <strain evidence="1">ATCC 43049</strain>
        <strain evidence="3">ATCC 43049 / DSM 3752 / JCM 8966 / VKM B-1809</strain>
    </source>
</reference>
<dbReference type="Proteomes" id="UP000001169">
    <property type="component" value="Chromosome I"/>
</dbReference>
<dbReference type="EMBL" id="AY596297">
    <property type="protein sequence ID" value="AAV47120.1"/>
    <property type="molecule type" value="Genomic_DNA"/>
</dbReference>
<reference evidence="2 4" key="2">
    <citation type="submission" date="2019-04" db="EMBL/GenBank/DDBJ databases">
        <title>Methylomes of two halophilic Archaea, Haloarcula marismortui and Haloferax mediterranei.</title>
        <authorList>
            <person name="DasSarma S."/>
            <person name="DasSarma P."/>
            <person name="DasSarma S."/>
            <person name="Fomenkov A."/>
            <person name="Vincze T."/>
            <person name="Anton B.P."/>
            <person name="Roberts R.J."/>
        </authorList>
    </citation>
    <scope>NUCLEOTIDE SEQUENCE [LARGE SCALE GENOMIC DNA]</scope>
    <source>
        <strain evidence="2 4">ATCC 43049</strain>
    </source>
</reference>
<dbReference type="KEGG" id="hma:rrnAC2295"/>
<dbReference type="PATRIC" id="fig|272569.17.peg.2919"/>
<evidence type="ECO:0000313" key="3">
    <source>
        <dbReference type="Proteomes" id="UP000001169"/>
    </source>
</evidence>
<organism evidence="1 3">
    <name type="scientific">Haloarcula marismortui (strain ATCC 43049 / DSM 3752 / JCM 8966 / VKM B-1809)</name>
    <name type="common">Halobacterium marismortui</name>
    <dbReference type="NCBI Taxonomy" id="272569"/>
    <lineage>
        <taxon>Archaea</taxon>
        <taxon>Methanobacteriati</taxon>
        <taxon>Methanobacteriota</taxon>
        <taxon>Stenosarchaea group</taxon>
        <taxon>Halobacteria</taxon>
        <taxon>Halobacteriales</taxon>
        <taxon>Haloarculaceae</taxon>
        <taxon>Haloarcula</taxon>
    </lineage>
</organism>
<gene>
    <name evidence="1" type="ordered locus">rrnAC2295</name>
    <name evidence="2" type="ORF">E6P14_13510</name>
</gene>
<dbReference type="HOGENOM" id="CLU_456820_0_0_2"/>
<sequence length="597" mass="68381">MQRAYLDYKSEMENRIEACISELKSQPILFVGTGLSIRYFGAPNWTELLRKISEISAIERDYEFYEQTKNNEREIAEEFAQMYNEWAWNSSEDGGKDQFPPWLFDGDAPEDIYLKYEVANLIRNLTPSSISDLSNRNKEEIELLKDIQPHAVITTNYDTFLEDFIFQDYERVIGQRLIEEPFANIGEIFKIHGCVTRPSEIVLTESDFTDFDETKNYLSAKLLTFFTEHPVLIVGYRPNDPNVKKILSDVKSAIETSDRQPNIFLVDWESDIPESGNFNQERLIDLGDGDQMTVNYIIADDFDWVFDAFSGGGEIKGVNSKLLRKLLNNTYDIVREEAPRREIAFSELESVADNKDNLLNIFGISPLDGEDGSVGNSTNPSSIAEAGVPVGQIISDEDVDNLDDILTVAVESWNQYDVLMEHREAIYTFYKQRRELELTNEKIDFLYRSSIINNVQGSEWLIRYEGDIDNLLTNMHSILNGRNIANLERNLLILGKSEHISDICDTELADSSYSNAERYLELCEEPLETRVREYVGESIRFQDTDYSVDDLLSGNESIINLLDDIVDSLIADDQGPTRRAFRNIELVRIANSPLGQN</sequence>
<dbReference type="eggNOG" id="arCOG07783">
    <property type="taxonomic scope" value="Archaea"/>
</dbReference>
<dbReference type="AlphaFoldDB" id="Q5V033"/>
<dbReference type="EnsemblBacteria" id="AAV47120">
    <property type="protein sequence ID" value="AAV47120"/>
    <property type="gene ID" value="rrnAC2295"/>
</dbReference>
<dbReference type="EMBL" id="CP039138">
    <property type="protein sequence ID" value="QCP91824.1"/>
    <property type="molecule type" value="Genomic_DNA"/>
</dbReference>
<dbReference type="RefSeq" id="WP_011224134.1">
    <property type="nucleotide sequence ID" value="NC_006396.1"/>
</dbReference>
<dbReference type="Proteomes" id="UP000298722">
    <property type="component" value="Chromosome"/>
</dbReference>
<accession>Q5V033</accession>